<comment type="caution">
    <text evidence="1">The sequence shown here is derived from an EMBL/GenBank/DDBJ whole genome shotgun (WGS) entry which is preliminary data.</text>
</comment>
<name>A0A0F9QUB1_9ZZZZ</name>
<dbReference type="AlphaFoldDB" id="A0A0F9QUB1"/>
<organism evidence="1">
    <name type="scientific">marine sediment metagenome</name>
    <dbReference type="NCBI Taxonomy" id="412755"/>
    <lineage>
        <taxon>unclassified sequences</taxon>
        <taxon>metagenomes</taxon>
        <taxon>ecological metagenomes</taxon>
    </lineage>
</organism>
<sequence>MKVTEESIGGKEMIDVFPFYDLEDRSLTILEELLEIVDNDERHGYRDSIMDLEDNLAIAMMLIQKYNDMGNVRNGYTRNMKDIHDEAEIRTHKRGGDFDYERVLRVLTK</sequence>
<reference evidence="1" key="1">
    <citation type="journal article" date="2015" name="Nature">
        <title>Complex archaea that bridge the gap between prokaryotes and eukaryotes.</title>
        <authorList>
            <person name="Spang A."/>
            <person name="Saw J.H."/>
            <person name="Jorgensen S.L."/>
            <person name="Zaremba-Niedzwiedzka K."/>
            <person name="Martijn J."/>
            <person name="Lind A.E."/>
            <person name="van Eijk R."/>
            <person name="Schleper C."/>
            <person name="Guy L."/>
            <person name="Ettema T.J."/>
        </authorList>
    </citation>
    <scope>NUCLEOTIDE SEQUENCE</scope>
</reference>
<protein>
    <submittedName>
        <fullName evidence="1">Uncharacterized protein</fullName>
    </submittedName>
</protein>
<accession>A0A0F9QUB1</accession>
<dbReference type="EMBL" id="LAZR01001353">
    <property type="protein sequence ID" value="KKN46029.1"/>
    <property type="molecule type" value="Genomic_DNA"/>
</dbReference>
<evidence type="ECO:0000313" key="1">
    <source>
        <dbReference type="EMBL" id="KKN46029.1"/>
    </source>
</evidence>
<gene>
    <name evidence="1" type="ORF">LCGC14_0677230</name>
</gene>
<proteinExistence type="predicted"/>